<organism evidence="2 3">
    <name type="scientific">Apolygus lucorum</name>
    <name type="common">Small green plant bug</name>
    <name type="synonym">Lygocoris lucorum</name>
    <dbReference type="NCBI Taxonomy" id="248454"/>
    <lineage>
        <taxon>Eukaryota</taxon>
        <taxon>Metazoa</taxon>
        <taxon>Ecdysozoa</taxon>
        <taxon>Arthropoda</taxon>
        <taxon>Hexapoda</taxon>
        <taxon>Insecta</taxon>
        <taxon>Pterygota</taxon>
        <taxon>Neoptera</taxon>
        <taxon>Paraneoptera</taxon>
        <taxon>Hemiptera</taxon>
        <taxon>Heteroptera</taxon>
        <taxon>Panheteroptera</taxon>
        <taxon>Cimicomorpha</taxon>
        <taxon>Miridae</taxon>
        <taxon>Mirini</taxon>
        <taxon>Apolygus</taxon>
    </lineage>
</organism>
<evidence type="ECO:0000313" key="2">
    <source>
        <dbReference type="EMBL" id="KAF6201043.1"/>
    </source>
</evidence>
<dbReference type="EMBL" id="WIXP02000013">
    <property type="protein sequence ID" value="KAF6201043.1"/>
    <property type="molecule type" value="Genomic_DNA"/>
</dbReference>
<feature type="region of interest" description="Disordered" evidence="1">
    <location>
        <begin position="50"/>
        <end position="105"/>
    </location>
</feature>
<proteinExistence type="predicted"/>
<evidence type="ECO:0000313" key="3">
    <source>
        <dbReference type="Proteomes" id="UP000466442"/>
    </source>
</evidence>
<comment type="caution">
    <text evidence="2">The sequence shown here is derived from an EMBL/GenBank/DDBJ whole genome shotgun (WGS) entry which is preliminary data.</text>
</comment>
<gene>
    <name evidence="2" type="ORF">GE061_005490</name>
</gene>
<protein>
    <submittedName>
        <fullName evidence="2">Uncharacterized protein</fullName>
    </submittedName>
</protein>
<name>A0A8S9WWH8_APOLU</name>
<accession>A0A8S9WWH8</accession>
<keyword evidence="3" id="KW-1185">Reference proteome</keyword>
<dbReference type="AlphaFoldDB" id="A0A8S9WWH8"/>
<reference evidence="2" key="1">
    <citation type="journal article" date="2021" name="Mol. Ecol. Resour.">
        <title>Apolygus lucorum genome provides insights into omnivorousness and mesophyll feeding.</title>
        <authorList>
            <person name="Liu Y."/>
            <person name="Liu H."/>
            <person name="Wang H."/>
            <person name="Huang T."/>
            <person name="Liu B."/>
            <person name="Yang B."/>
            <person name="Yin L."/>
            <person name="Li B."/>
            <person name="Zhang Y."/>
            <person name="Zhang S."/>
            <person name="Jiang F."/>
            <person name="Zhang X."/>
            <person name="Ren Y."/>
            <person name="Wang B."/>
            <person name="Wang S."/>
            <person name="Lu Y."/>
            <person name="Wu K."/>
            <person name="Fan W."/>
            <person name="Wang G."/>
        </authorList>
    </citation>
    <scope>NUCLEOTIDE SEQUENCE</scope>
    <source>
        <strain evidence="2">12Hb</strain>
    </source>
</reference>
<dbReference type="Proteomes" id="UP000466442">
    <property type="component" value="Unassembled WGS sequence"/>
</dbReference>
<evidence type="ECO:0000256" key="1">
    <source>
        <dbReference type="SAM" id="MobiDB-lite"/>
    </source>
</evidence>
<sequence length="197" mass="21481">MTRHRPLGRREETGLAEEALADGPPVPFFAAAAPLVSPKVSLSVPYLDVLPRPPTGDHAPRAGRRMKRVAEDRREPSSLVLSQTEAQADLPAPIDSSGHGGEQEVHVESLDDTEELRFTPVMASQLLGFKSHSSIMASQLRGLNTASQIYTLCGFLTSVALQLWDLKSIPTTLNHGSSNRRLSMASQLNYSQWLLDS</sequence>